<keyword evidence="1" id="KW-1133">Transmembrane helix</keyword>
<accession>A0A914EIR1</accession>
<reference evidence="3" key="1">
    <citation type="submission" date="2022-11" db="UniProtKB">
        <authorList>
            <consortium name="WormBaseParasite"/>
        </authorList>
    </citation>
    <scope>IDENTIFICATION</scope>
</reference>
<keyword evidence="1" id="KW-0812">Transmembrane</keyword>
<feature type="transmembrane region" description="Helical" evidence="1">
    <location>
        <begin position="139"/>
        <end position="165"/>
    </location>
</feature>
<keyword evidence="2" id="KW-1185">Reference proteome</keyword>
<evidence type="ECO:0000256" key="1">
    <source>
        <dbReference type="SAM" id="Phobius"/>
    </source>
</evidence>
<name>A0A914EIR1_9BILA</name>
<proteinExistence type="predicted"/>
<protein>
    <submittedName>
        <fullName evidence="3">Uncharacterized protein</fullName>
    </submittedName>
</protein>
<dbReference type="Proteomes" id="UP000887540">
    <property type="component" value="Unplaced"/>
</dbReference>
<keyword evidence="1" id="KW-0472">Membrane</keyword>
<dbReference type="WBParaSite" id="ACRNAN_scaffold8192.g21257.t1">
    <property type="protein sequence ID" value="ACRNAN_scaffold8192.g21257.t1"/>
    <property type="gene ID" value="ACRNAN_scaffold8192.g21257"/>
</dbReference>
<evidence type="ECO:0000313" key="2">
    <source>
        <dbReference type="Proteomes" id="UP000887540"/>
    </source>
</evidence>
<sequence length="203" mass="22628">MPSSITAPTSLCFQMKGPKCIIITCTKALVPNPPIESRAFPKAAINEETALEIEGNFTFFINLNVYNFIDKNFTGCISRLRIGNSFPLKNPTESRLSYSGKIKFASCPYDQLQYSKPIEVEERSSDIKISSIVKNQQRLLLITPAIGVLTALLLAFALCIFVCYVRSRPDGVYKTNENVVAYCSPSKSAEPLVEPVFTKEYFC</sequence>
<organism evidence="2 3">
    <name type="scientific">Acrobeloides nanus</name>
    <dbReference type="NCBI Taxonomy" id="290746"/>
    <lineage>
        <taxon>Eukaryota</taxon>
        <taxon>Metazoa</taxon>
        <taxon>Ecdysozoa</taxon>
        <taxon>Nematoda</taxon>
        <taxon>Chromadorea</taxon>
        <taxon>Rhabditida</taxon>
        <taxon>Tylenchina</taxon>
        <taxon>Cephalobomorpha</taxon>
        <taxon>Cephaloboidea</taxon>
        <taxon>Cephalobidae</taxon>
        <taxon>Acrobeloides</taxon>
    </lineage>
</organism>
<evidence type="ECO:0000313" key="3">
    <source>
        <dbReference type="WBParaSite" id="ACRNAN_scaffold8192.g21257.t1"/>
    </source>
</evidence>
<dbReference type="AlphaFoldDB" id="A0A914EIR1"/>